<dbReference type="GeneID" id="91095544"/>
<accession>A0AAX4JZD2</accession>
<reference evidence="1 2" key="1">
    <citation type="submission" date="2024-01" db="EMBL/GenBank/DDBJ databases">
        <title>Comparative genomics of Cryptococcus and Kwoniella reveals pathogenesis evolution and contrasting modes of karyotype evolution via chromosome fusion or intercentromeric recombination.</title>
        <authorList>
            <person name="Coelho M.A."/>
            <person name="David-Palma M."/>
            <person name="Shea T."/>
            <person name="Bowers K."/>
            <person name="McGinley-Smith S."/>
            <person name="Mohammad A.W."/>
            <person name="Gnirke A."/>
            <person name="Yurkov A.M."/>
            <person name="Nowrousian M."/>
            <person name="Sun S."/>
            <person name="Cuomo C.A."/>
            <person name="Heitman J."/>
        </authorList>
    </citation>
    <scope>NUCLEOTIDE SEQUENCE [LARGE SCALE GENOMIC DNA]</scope>
    <source>
        <strain evidence="1 2">CBS 6074</strain>
    </source>
</reference>
<sequence>MFGNSSSTIPLDLLPQIIDYLPLDSHDEYTLLSLQRTSSAFFPIATNILYRDLELKTLSAFKSLFELVKCAIQPRSEVLSENACQMQSNKVERNNLYRKSVNTITFDNLPPTLLLKEFFSIFRNPVEQENRSITCQLDSDSFIFPNCHHINFTQKACIELQSRIWEMSDFQNLGDILSQFLFILAKPESLSIYKPSTNNLENSPSFCRNWYHLFTTLCEKWSNTLRRIYIMGDHMKRLKPLVNGIEHYFHFIVNFTSDGNEEKCDRDTTKNTLSSHFAIPGYLGQPGEDDMASPPEHTIVDDDGGHNIFTITEYLYWKNIREFAEIVYQLVKPHYTLSDTVFASADDDRTLLPGTAWYIHLPRFIGANQIDWTQIDDIEKMVLQLLIIRIPEDYEEFCEITYTGDHRKDKLRRIEWIIDD</sequence>
<keyword evidence="2" id="KW-1185">Reference proteome</keyword>
<dbReference type="Proteomes" id="UP001355207">
    <property type="component" value="Chromosome 6"/>
</dbReference>
<proteinExistence type="predicted"/>
<protein>
    <recommendedName>
        <fullName evidence="3">F-box domain-containing protein</fullName>
    </recommendedName>
</protein>
<gene>
    <name evidence="1" type="ORF">L201_004874</name>
</gene>
<evidence type="ECO:0000313" key="1">
    <source>
        <dbReference type="EMBL" id="WWC89945.1"/>
    </source>
</evidence>
<evidence type="ECO:0000313" key="2">
    <source>
        <dbReference type="Proteomes" id="UP001355207"/>
    </source>
</evidence>
<evidence type="ECO:0008006" key="3">
    <source>
        <dbReference type="Google" id="ProtNLM"/>
    </source>
</evidence>
<dbReference type="RefSeq" id="XP_066076708.1">
    <property type="nucleotide sequence ID" value="XM_066220611.1"/>
</dbReference>
<dbReference type="EMBL" id="CP144103">
    <property type="protein sequence ID" value="WWC89945.1"/>
    <property type="molecule type" value="Genomic_DNA"/>
</dbReference>
<organism evidence="1 2">
    <name type="scientific">Kwoniella dendrophila CBS 6074</name>
    <dbReference type="NCBI Taxonomy" id="1295534"/>
    <lineage>
        <taxon>Eukaryota</taxon>
        <taxon>Fungi</taxon>
        <taxon>Dikarya</taxon>
        <taxon>Basidiomycota</taxon>
        <taxon>Agaricomycotina</taxon>
        <taxon>Tremellomycetes</taxon>
        <taxon>Tremellales</taxon>
        <taxon>Cryptococcaceae</taxon>
        <taxon>Kwoniella</taxon>
    </lineage>
</organism>
<dbReference type="AlphaFoldDB" id="A0AAX4JZD2"/>
<name>A0AAX4JZD2_9TREE</name>